<name>A0A4D6LXG4_VIGUN</name>
<keyword evidence="1" id="KW-1133">Transmembrane helix</keyword>
<accession>A0A4D6LXG4</accession>
<evidence type="ECO:0000256" key="1">
    <source>
        <dbReference type="SAM" id="Phobius"/>
    </source>
</evidence>
<organism evidence="2 3">
    <name type="scientific">Vigna unguiculata</name>
    <name type="common">Cowpea</name>
    <dbReference type="NCBI Taxonomy" id="3917"/>
    <lineage>
        <taxon>Eukaryota</taxon>
        <taxon>Viridiplantae</taxon>
        <taxon>Streptophyta</taxon>
        <taxon>Embryophyta</taxon>
        <taxon>Tracheophyta</taxon>
        <taxon>Spermatophyta</taxon>
        <taxon>Magnoliopsida</taxon>
        <taxon>eudicotyledons</taxon>
        <taxon>Gunneridae</taxon>
        <taxon>Pentapetalae</taxon>
        <taxon>rosids</taxon>
        <taxon>fabids</taxon>
        <taxon>Fabales</taxon>
        <taxon>Fabaceae</taxon>
        <taxon>Papilionoideae</taxon>
        <taxon>50 kb inversion clade</taxon>
        <taxon>NPAAA clade</taxon>
        <taxon>indigoferoid/millettioid clade</taxon>
        <taxon>Phaseoleae</taxon>
        <taxon>Vigna</taxon>
    </lineage>
</organism>
<protein>
    <submittedName>
        <fullName evidence="2">Uncharacterized protein</fullName>
    </submittedName>
</protein>
<keyword evidence="1" id="KW-0472">Membrane</keyword>
<dbReference type="AlphaFoldDB" id="A0A4D6LXG4"/>
<feature type="transmembrane region" description="Helical" evidence="1">
    <location>
        <begin position="14"/>
        <end position="36"/>
    </location>
</feature>
<evidence type="ECO:0000313" key="2">
    <source>
        <dbReference type="EMBL" id="QCD93377.1"/>
    </source>
</evidence>
<keyword evidence="1" id="KW-0812">Transmembrane</keyword>
<reference evidence="2 3" key="1">
    <citation type="submission" date="2019-04" db="EMBL/GenBank/DDBJ databases">
        <title>An improved genome assembly and genetic linkage map for asparagus bean, Vigna unguiculata ssp. sesquipedialis.</title>
        <authorList>
            <person name="Xia Q."/>
            <person name="Zhang R."/>
            <person name="Dong Y."/>
        </authorList>
    </citation>
    <scope>NUCLEOTIDE SEQUENCE [LARGE SCALE GENOMIC DNA]</scope>
    <source>
        <tissue evidence="2">Leaf</tissue>
    </source>
</reference>
<gene>
    <name evidence="2" type="ORF">DEO72_LG5g1452</name>
</gene>
<dbReference type="Proteomes" id="UP000501690">
    <property type="component" value="Linkage Group LG5"/>
</dbReference>
<evidence type="ECO:0000313" key="3">
    <source>
        <dbReference type="Proteomes" id="UP000501690"/>
    </source>
</evidence>
<keyword evidence="3" id="KW-1185">Reference proteome</keyword>
<dbReference type="EMBL" id="CP039349">
    <property type="protein sequence ID" value="QCD93377.1"/>
    <property type="molecule type" value="Genomic_DNA"/>
</dbReference>
<sequence>MLCQASLTRLPRSVFYWVLTEILGFPMNIFGLRWCFTVLDLCRSQVRIWRIGRGDGVVEEGGDEGVRKRKVWQPWFPAVFHSSRRPWIRVRERKAVPIVRARRKCNHGFRRGGGSEIDECSHGGGGCGMRKEDGAVANSDCCNGDDVFR</sequence>
<proteinExistence type="predicted"/>